<organism evidence="2 3">
    <name type="scientific">Dyadobacter sediminis</name>
    <dbReference type="NCBI Taxonomy" id="1493691"/>
    <lineage>
        <taxon>Bacteria</taxon>
        <taxon>Pseudomonadati</taxon>
        <taxon>Bacteroidota</taxon>
        <taxon>Cytophagia</taxon>
        <taxon>Cytophagales</taxon>
        <taxon>Spirosomataceae</taxon>
        <taxon>Dyadobacter</taxon>
    </lineage>
</organism>
<reference evidence="2 3" key="1">
    <citation type="submission" date="2019-05" db="EMBL/GenBank/DDBJ databases">
        <authorList>
            <person name="Qu J.-H."/>
        </authorList>
    </citation>
    <scope>NUCLEOTIDE SEQUENCE [LARGE SCALE GENOMIC DNA]</scope>
    <source>
        <strain evidence="2 3">Z12</strain>
    </source>
</reference>
<keyword evidence="3" id="KW-1185">Reference proteome</keyword>
<dbReference type="OrthoDB" id="1452258at2"/>
<sequence length="164" mass="18377">MKKITYLIYFLIAGLVSACSSDKSHDVAPKPDMKALVGKYQLTPDESARRNESRIWTITKIDDSHVDVKENLTADLNSKKPKITSRILKNVLVLGLETSGSVLKIDSDFEDPEFLKDGKGSYKIAGNGTVQTNTLIASLSFRDLSIKENNPQLHQEFMEFEKIE</sequence>
<dbReference type="PROSITE" id="PS51257">
    <property type="entry name" value="PROKAR_LIPOPROTEIN"/>
    <property type="match status" value="1"/>
</dbReference>
<dbReference type="AlphaFoldDB" id="A0A5R9K546"/>
<name>A0A5R9K546_9BACT</name>
<protein>
    <recommendedName>
        <fullName evidence="4">DUF5004 domain-containing protein</fullName>
    </recommendedName>
</protein>
<keyword evidence="1" id="KW-0732">Signal</keyword>
<feature type="signal peptide" evidence="1">
    <location>
        <begin position="1"/>
        <end position="18"/>
    </location>
</feature>
<dbReference type="RefSeq" id="WP_138283927.1">
    <property type="nucleotide sequence ID" value="NZ_BMGE01000007.1"/>
</dbReference>
<evidence type="ECO:0000313" key="3">
    <source>
        <dbReference type="Proteomes" id="UP000309788"/>
    </source>
</evidence>
<dbReference type="Proteomes" id="UP000309788">
    <property type="component" value="Unassembled WGS sequence"/>
</dbReference>
<evidence type="ECO:0008006" key="4">
    <source>
        <dbReference type="Google" id="ProtNLM"/>
    </source>
</evidence>
<feature type="chain" id="PRO_5024340327" description="DUF5004 domain-containing protein" evidence="1">
    <location>
        <begin position="19"/>
        <end position="164"/>
    </location>
</feature>
<evidence type="ECO:0000256" key="1">
    <source>
        <dbReference type="SAM" id="SignalP"/>
    </source>
</evidence>
<comment type="caution">
    <text evidence="2">The sequence shown here is derived from an EMBL/GenBank/DDBJ whole genome shotgun (WGS) entry which is preliminary data.</text>
</comment>
<evidence type="ECO:0000313" key="2">
    <source>
        <dbReference type="EMBL" id="TLU88804.1"/>
    </source>
</evidence>
<dbReference type="EMBL" id="VCEI01000032">
    <property type="protein sequence ID" value="TLU88804.1"/>
    <property type="molecule type" value="Genomic_DNA"/>
</dbReference>
<accession>A0A5R9K546</accession>
<gene>
    <name evidence="2" type="ORF">FEM55_24195</name>
</gene>
<proteinExistence type="predicted"/>